<gene>
    <name evidence="5" type="ORF">IscW_ISCW001366</name>
</gene>
<keyword evidence="7" id="KW-1185">Reference proteome</keyword>
<dbReference type="Gene3D" id="3.40.50.300">
    <property type="entry name" value="P-loop containing nucleotide triphosphate hydrolases"/>
    <property type="match status" value="1"/>
</dbReference>
<protein>
    <submittedName>
        <fullName evidence="5 6">Adenylate kinase isoenzyme, putative</fullName>
        <ecNumber evidence="5">2.7.4.3</ecNumber>
    </submittedName>
</protein>
<evidence type="ECO:0000313" key="7">
    <source>
        <dbReference type="Proteomes" id="UP000001555"/>
    </source>
</evidence>
<dbReference type="VEuPathDB" id="VectorBase:ISCI001366"/>
<dbReference type="SUPFAM" id="SSF52540">
    <property type="entry name" value="P-loop containing nucleoside triphosphate hydrolases"/>
    <property type="match status" value="1"/>
</dbReference>
<proteinExistence type="inferred from homology"/>
<evidence type="ECO:0000256" key="4">
    <source>
        <dbReference type="RuleBase" id="RU003330"/>
    </source>
</evidence>
<dbReference type="STRING" id="6945.B7P459"/>
<reference evidence="5 7" key="1">
    <citation type="submission" date="2008-03" db="EMBL/GenBank/DDBJ databases">
        <title>Annotation of Ixodes scapularis.</title>
        <authorList>
            <consortium name="Ixodes scapularis Genome Project Consortium"/>
            <person name="Caler E."/>
            <person name="Hannick L.I."/>
            <person name="Bidwell S."/>
            <person name="Joardar V."/>
            <person name="Thiagarajan M."/>
            <person name="Amedeo P."/>
            <person name="Galinsky K.J."/>
            <person name="Schobel S."/>
            <person name="Inman J."/>
            <person name="Hostetler J."/>
            <person name="Miller J."/>
            <person name="Hammond M."/>
            <person name="Megy K."/>
            <person name="Lawson D."/>
            <person name="Kodira C."/>
            <person name="Sutton G."/>
            <person name="Meyer J."/>
            <person name="Hill C.A."/>
            <person name="Birren B."/>
            <person name="Nene V."/>
            <person name="Collins F."/>
            <person name="Alarcon-Chaidez F."/>
            <person name="Wikel S."/>
            <person name="Strausberg R."/>
        </authorList>
    </citation>
    <scope>NUCLEOTIDE SEQUENCE [LARGE SCALE GENOMIC DNA]</scope>
    <source>
        <strain evidence="7">Wikel</strain>
        <strain evidence="5">Wikel colony</strain>
    </source>
</reference>
<accession>B7P459</accession>
<comment type="similarity">
    <text evidence="4">Belongs to the adenylate kinase family.</text>
</comment>
<dbReference type="Pfam" id="PF00406">
    <property type="entry name" value="ADK"/>
    <property type="match status" value="1"/>
</dbReference>
<dbReference type="PANTHER" id="PTHR23359">
    <property type="entry name" value="NUCLEOTIDE KINASE"/>
    <property type="match status" value="1"/>
</dbReference>
<evidence type="ECO:0000256" key="2">
    <source>
        <dbReference type="ARBA" id="ARBA00022741"/>
    </source>
</evidence>
<organism>
    <name type="scientific">Ixodes scapularis</name>
    <name type="common">Black-legged tick</name>
    <name type="synonym">Deer tick</name>
    <dbReference type="NCBI Taxonomy" id="6945"/>
    <lineage>
        <taxon>Eukaryota</taxon>
        <taxon>Metazoa</taxon>
        <taxon>Ecdysozoa</taxon>
        <taxon>Arthropoda</taxon>
        <taxon>Chelicerata</taxon>
        <taxon>Arachnida</taxon>
        <taxon>Acari</taxon>
        <taxon>Parasitiformes</taxon>
        <taxon>Ixodida</taxon>
        <taxon>Ixodoidea</taxon>
        <taxon>Ixodidae</taxon>
        <taxon>Ixodinae</taxon>
        <taxon>Ixodes</taxon>
    </lineage>
</organism>
<dbReference type="GO" id="GO:0005829">
    <property type="term" value="C:cytosol"/>
    <property type="evidence" value="ECO:0000318"/>
    <property type="project" value="GO_Central"/>
</dbReference>
<dbReference type="GO" id="GO:0005524">
    <property type="term" value="F:ATP binding"/>
    <property type="evidence" value="ECO:0007669"/>
    <property type="project" value="InterPro"/>
</dbReference>
<dbReference type="PaxDb" id="6945-B7P459"/>
<dbReference type="EC" id="2.7.4.3" evidence="5"/>
<sequence length="159" mass="17851">MTTFVCTCTKTSSGLQVGAYTIQLEDLEDIFVLKRTSKRRKKKPPPPPPSTGIFCYLASLVAGPHKKEETKPSEDMKELLKVDILVIFVFGEPRSGKGTQCMKVVKYNFMHILFGDLLPEEVQASSDRGKEINEILKRGQLVPLDVVLQLHKTKYVLAN</sequence>
<dbReference type="InterPro" id="IPR027417">
    <property type="entry name" value="P-loop_NTPase"/>
</dbReference>
<dbReference type="GO" id="GO:0004017">
    <property type="term" value="F:AMP kinase activity"/>
    <property type="evidence" value="ECO:0000318"/>
    <property type="project" value="GO_Central"/>
</dbReference>
<keyword evidence="2" id="KW-0547">Nucleotide-binding</keyword>
<dbReference type="OrthoDB" id="442176at2759"/>
<name>B7P459_IXOSC</name>
<dbReference type="PRINTS" id="PR00094">
    <property type="entry name" value="ADENYLTKNASE"/>
</dbReference>
<reference evidence="6" key="2">
    <citation type="submission" date="2020-05" db="UniProtKB">
        <authorList>
            <consortium name="EnsemblMetazoa"/>
        </authorList>
    </citation>
    <scope>IDENTIFICATION</scope>
    <source>
        <strain evidence="6">wikel</strain>
    </source>
</reference>
<dbReference type="GO" id="GO:0005737">
    <property type="term" value="C:cytoplasm"/>
    <property type="evidence" value="ECO:0000318"/>
    <property type="project" value="GO_Central"/>
</dbReference>
<dbReference type="VEuPathDB" id="VectorBase:ISCP_035773"/>
<dbReference type="Proteomes" id="UP000001555">
    <property type="component" value="Unassembled WGS sequence"/>
</dbReference>
<evidence type="ECO:0000313" key="5">
    <source>
        <dbReference type="EMBL" id="EEC01381.1"/>
    </source>
</evidence>
<dbReference type="InterPro" id="IPR000850">
    <property type="entry name" value="Adenylat/UMP-CMP_kin"/>
</dbReference>
<evidence type="ECO:0000256" key="1">
    <source>
        <dbReference type="ARBA" id="ARBA00022679"/>
    </source>
</evidence>
<dbReference type="AlphaFoldDB" id="B7P459"/>
<dbReference type="VEuPathDB" id="VectorBase:ISCW001366"/>
<evidence type="ECO:0000256" key="3">
    <source>
        <dbReference type="ARBA" id="ARBA00022777"/>
    </source>
</evidence>
<keyword evidence="3 4" id="KW-0418">Kinase</keyword>
<dbReference type="InParanoid" id="B7P459"/>
<dbReference type="EMBL" id="DS633434">
    <property type="protein sequence ID" value="EEC01381.1"/>
    <property type="molecule type" value="Genomic_DNA"/>
</dbReference>
<dbReference type="EMBL" id="ABJB010947871">
    <property type="status" value="NOT_ANNOTATED_CDS"/>
    <property type="molecule type" value="Genomic_DNA"/>
</dbReference>
<evidence type="ECO:0000313" key="6">
    <source>
        <dbReference type="EnsemblMetazoa" id="ISCW001366-PA"/>
    </source>
</evidence>
<dbReference type="HOGENOM" id="CLU_1662715_0_0_1"/>
<keyword evidence="1 4" id="KW-0808">Transferase</keyword>
<dbReference type="EnsemblMetazoa" id="ISCW001366-RA">
    <property type="protein sequence ID" value="ISCW001366-PA"/>
    <property type="gene ID" value="ISCW001366"/>
</dbReference>